<organism evidence="3 4">
    <name type="scientific">Clostridium ljungdahlii</name>
    <dbReference type="NCBI Taxonomy" id="1538"/>
    <lineage>
        <taxon>Bacteria</taxon>
        <taxon>Bacillati</taxon>
        <taxon>Bacillota</taxon>
        <taxon>Clostridia</taxon>
        <taxon>Eubacteriales</taxon>
        <taxon>Clostridiaceae</taxon>
        <taxon>Clostridium</taxon>
    </lineage>
</organism>
<dbReference type="InterPro" id="IPR046097">
    <property type="entry name" value="DUF6033"/>
</dbReference>
<accession>A0A168R8D8</accession>
<dbReference type="PATRIC" id="fig|1538.10.peg.139"/>
<sequence>MSLELSTNYALNNYNQSNINTKTDASKSVTESNSTSKTTSNSVDEYYKELCAKFPNLNIIVGHFSKGAMIPTSTNIDHSPITIDPAYLKKAANNPKVAAELEKNLGDEPMALNWLKNAAKMDGNKVTSLGTYYDANGSMCSAGGIATNNSSSKSSPSLMTQFDELLEKRLKRLKEQRKAENRMLSQVAEEDIRKANLQKQATKSYNNNLFNNLNVNLLNSNS</sequence>
<evidence type="ECO:0000313" key="4">
    <source>
        <dbReference type="Proteomes" id="UP000077407"/>
    </source>
</evidence>
<evidence type="ECO:0000256" key="1">
    <source>
        <dbReference type="SAM" id="Coils"/>
    </source>
</evidence>
<name>A0A168R8D8_9CLOT</name>
<dbReference type="Pfam" id="PF19498">
    <property type="entry name" value="DUF6033"/>
    <property type="match status" value="1"/>
</dbReference>
<gene>
    <name evidence="3" type="ORF">WY13_01237</name>
</gene>
<reference evidence="3 4" key="1">
    <citation type="journal article" date="2015" name="Biotechnol. Bioeng.">
        <title>Genome sequence and phenotypic characterization of Caulobacter segnis.</title>
        <authorList>
            <person name="Patel S."/>
            <person name="Fletcher B."/>
            <person name="Scott D.C."/>
            <person name="Ely B."/>
        </authorList>
    </citation>
    <scope>NUCLEOTIDE SEQUENCE [LARGE SCALE GENOMIC DNA]</scope>
    <source>
        <strain evidence="3 4">ERI-2</strain>
    </source>
</reference>
<evidence type="ECO:0000256" key="2">
    <source>
        <dbReference type="SAM" id="MobiDB-lite"/>
    </source>
</evidence>
<dbReference type="RefSeq" id="WP_063554793.1">
    <property type="nucleotide sequence ID" value="NZ_LITT01000011.1"/>
</dbReference>
<proteinExistence type="predicted"/>
<dbReference type="AlphaFoldDB" id="A0A168R8D8"/>
<keyword evidence="1" id="KW-0175">Coiled coil</keyword>
<feature type="region of interest" description="Disordered" evidence="2">
    <location>
        <begin position="20"/>
        <end position="39"/>
    </location>
</feature>
<evidence type="ECO:0000313" key="3">
    <source>
        <dbReference type="EMBL" id="OAA90334.1"/>
    </source>
</evidence>
<comment type="caution">
    <text evidence="3">The sequence shown here is derived from an EMBL/GenBank/DDBJ whole genome shotgun (WGS) entry which is preliminary data.</text>
</comment>
<protein>
    <submittedName>
        <fullName evidence="3">Uncharacterized protein</fullName>
    </submittedName>
</protein>
<dbReference type="EMBL" id="LITT01000011">
    <property type="protein sequence ID" value="OAA90334.1"/>
    <property type="molecule type" value="Genomic_DNA"/>
</dbReference>
<feature type="coiled-coil region" evidence="1">
    <location>
        <begin position="163"/>
        <end position="190"/>
    </location>
</feature>
<feature type="compositionally biased region" description="Low complexity" evidence="2">
    <location>
        <begin position="26"/>
        <end position="39"/>
    </location>
</feature>
<dbReference type="OrthoDB" id="1902904at2"/>
<dbReference type="Proteomes" id="UP000077407">
    <property type="component" value="Unassembled WGS sequence"/>
</dbReference>